<organism evidence="2 3">
    <name type="scientific">Nibrella viscosa</name>
    <dbReference type="NCBI Taxonomy" id="1084524"/>
    <lineage>
        <taxon>Bacteria</taxon>
        <taxon>Pseudomonadati</taxon>
        <taxon>Bacteroidota</taxon>
        <taxon>Cytophagia</taxon>
        <taxon>Cytophagales</taxon>
        <taxon>Spirosomataceae</taxon>
        <taxon>Nibrella</taxon>
    </lineage>
</organism>
<dbReference type="Gene3D" id="3.90.1200.10">
    <property type="match status" value="1"/>
</dbReference>
<protein>
    <recommendedName>
        <fullName evidence="1">Aminoglycoside phosphotransferase domain-containing protein</fullName>
    </recommendedName>
</protein>
<dbReference type="SUPFAM" id="SSF56112">
    <property type="entry name" value="Protein kinase-like (PK-like)"/>
    <property type="match status" value="1"/>
</dbReference>
<keyword evidence="3" id="KW-1185">Reference proteome</keyword>
<dbReference type="InterPro" id="IPR002575">
    <property type="entry name" value="Aminoglycoside_PTrfase"/>
</dbReference>
<feature type="domain" description="Aminoglycoside phosphotransferase" evidence="1">
    <location>
        <begin position="15"/>
        <end position="192"/>
    </location>
</feature>
<evidence type="ECO:0000313" key="3">
    <source>
        <dbReference type="Proteomes" id="UP001500936"/>
    </source>
</evidence>
<proteinExistence type="predicted"/>
<dbReference type="PANTHER" id="PTHR21310">
    <property type="entry name" value="AMINOGLYCOSIDE PHOSPHOTRANSFERASE-RELATED-RELATED"/>
    <property type="match status" value="1"/>
</dbReference>
<gene>
    <name evidence="2" type="ORF">GCM10023187_43100</name>
</gene>
<dbReference type="Pfam" id="PF01636">
    <property type="entry name" value="APH"/>
    <property type="match status" value="1"/>
</dbReference>
<dbReference type="InterPro" id="IPR051678">
    <property type="entry name" value="AGP_Transferase"/>
</dbReference>
<dbReference type="EMBL" id="BAABHB010000011">
    <property type="protein sequence ID" value="GAA4414080.1"/>
    <property type="molecule type" value="Genomic_DNA"/>
</dbReference>
<reference evidence="3" key="1">
    <citation type="journal article" date="2019" name="Int. J. Syst. Evol. Microbiol.">
        <title>The Global Catalogue of Microorganisms (GCM) 10K type strain sequencing project: providing services to taxonomists for standard genome sequencing and annotation.</title>
        <authorList>
            <consortium name="The Broad Institute Genomics Platform"/>
            <consortium name="The Broad Institute Genome Sequencing Center for Infectious Disease"/>
            <person name="Wu L."/>
            <person name="Ma J."/>
        </authorList>
    </citation>
    <scope>NUCLEOTIDE SEQUENCE [LARGE SCALE GENOMIC DNA]</scope>
    <source>
        <strain evidence="3">JCM 17925</strain>
    </source>
</reference>
<accession>A0ABP8KS57</accession>
<evidence type="ECO:0000313" key="2">
    <source>
        <dbReference type="EMBL" id="GAA4414080.1"/>
    </source>
</evidence>
<evidence type="ECO:0000259" key="1">
    <source>
        <dbReference type="Pfam" id="PF01636"/>
    </source>
</evidence>
<dbReference type="Proteomes" id="UP001500936">
    <property type="component" value="Unassembled WGS sequence"/>
</dbReference>
<comment type="caution">
    <text evidence="2">The sequence shown here is derived from an EMBL/GenBank/DDBJ whole genome shotgun (WGS) entry which is preliminary data.</text>
</comment>
<name>A0ABP8KS57_9BACT</name>
<dbReference type="InterPro" id="IPR011009">
    <property type="entry name" value="Kinase-like_dom_sf"/>
</dbReference>
<sequence>MFDDQVWQAEEPDIARHEAATLQKLASTDLPAPRLIAVDETGAIAGMPMVLMTHLEGQVDLQPKNLHRWLADMAGMLARIHAIPPGDFAWKYYRYNQPEQLRIPDWSGQPAVWQQALAIAGQVPPEGTTCLLHRDYHPTNILWNKDQLSAIVDWPNACEGPPGVDVGHCRLNLALLMGIAEAEQFLAAYQAAAPSFRHEPYWDVVAALEFLPGPPAVYPPWREFGVTGLMDELITSRYDAYVSQLVGKISM</sequence>